<keyword evidence="3" id="KW-1185">Reference proteome</keyword>
<dbReference type="InterPro" id="IPR050546">
    <property type="entry name" value="Glycosyl_Hydrlase_16"/>
</dbReference>
<dbReference type="EMBL" id="JAYKXP010000020">
    <property type="protein sequence ID" value="KAK7047373.1"/>
    <property type="molecule type" value="Genomic_DNA"/>
</dbReference>
<feature type="signal peptide" evidence="1">
    <location>
        <begin position="1"/>
        <end position="20"/>
    </location>
</feature>
<dbReference type="AlphaFoldDB" id="A0AAW0D512"/>
<dbReference type="Gene3D" id="2.60.120.200">
    <property type="match status" value="2"/>
</dbReference>
<feature type="chain" id="PRO_5043709993" description="Glycoside hydrolase family 16 protein" evidence="1">
    <location>
        <begin position="21"/>
        <end position="295"/>
    </location>
</feature>
<dbReference type="Proteomes" id="UP001383192">
    <property type="component" value="Unassembled WGS sequence"/>
</dbReference>
<dbReference type="PANTHER" id="PTHR10963:SF24">
    <property type="entry name" value="GLYCOSIDASE C21B10.07-RELATED"/>
    <property type="match status" value="1"/>
</dbReference>
<dbReference type="PANTHER" id="PTHR10963">
    <property type="entry name" value="GLYCOSYL HYDROLASE-RELATED"/>
    <property type="match status" value="1"/>
</dbReference>
<proteinExistence type="predicted"/>
<dbReference type="SUPFAM" id="SSF49899">
    <property type="entry name" value="Concanavalin A-like lectins/glucanases"/>
    <property type="match status" value="1"/>
</dbReference>
<name>A0AAW0D512_9AGAR</name>
<gene>
    <name evidence="2" type="ORF">VNI00_006604</name>
</gene>
<dbReference type="GO" id="GO:0009251">
    <property type="term" value="P:glucan catabolic process"/>
    <property type="evidence" value="ECO:0007669"/>
    <property type="project" value="TreeGrafter"/>
</dbReference>
<dbReference type="InterPro" id="IPR013320">
    <property type="entry name" value="ConA-like_dom_sf"/>
</dbReference>
<sequence length="295" mass="31527">MARFSQYLLALLPLVAHVKAASYSLSDNFVGPSFLTEFAVLNIADPTHGRVNYVDAATARSQNLTYASGDTFILRSDSSTVLSPSGPGRNSVRLQSNKQFGTSVMIQYPPHATRLRGVNDQGPNHATLHTSSGCVMPAQREQTGTSLQLDCDVAVNGNAGCGVQLPQANSYGPPFNANGGGWYAVERTDSFIKVWFWARNDAAVPADVRNSATSVNTDSWGTPVAFFPTTASCSIAEKFGPHNIIINLTFCGDWAGQDAIFSNAGCPGTCVDYVNNNPAAFAEAYFDFASAKVYQ</sequence>
<dbReference type="CDD" id="cd02181">
    <property type="entry name" value="GH16_fungal_Lam16A_glucanase"/>
    <property type="match status" value="1"/>
</dbReference>
<evidence type="ECO:0000313" key="2">
    <source>
        <dbReference type="EMBL" id="KAK7047373.1"/>
    </source>
</evidence>
<comment type="caution">
    <text evidence="2">The sequence shown here is derived from an EMBL/GenBank/DDBJ whole genome shotgun (WGS) entry which is preliminary data.</text>
</comment>
<evidence type="ECO:0000256" key="1">
    <source>
        <dbReference type="SAM" id="SignalP"/>
    </source>
</evidence>
<protein>
    <recommendedName>
        <fullName evidence="4">Glycoside hydrolase family 16 protein</fullName>
    </recommendedName>
</protein>
<keyword evidence="1" id="KW-0732">Signal</keyword>
<evidence type="ECO:0008006" key="4">
    <source>
        <dbReference type="Google" id="ProtNLM"/>
    </source>
</evidence>
<reference evidence="2 3" key="1">
    <citation type="submission" date="2024-01" db="EMBL/GenBank/DDBJ databases">
        <title>A draft genome for a cacao thread blight-causing isolate of Paramarasmius palmivorus.</title>
        <authorList>
            <person name="Baruah I.K."/>
            <person name="Bukari Y."/>
            <person name="Amoako-Attah I."/>
            <person name="Meinhardt L.W."/>
            <person name="Bailey B.A."/>
            <person name="Cohen S.P."/>
        </authorList>
    </citation>
    <scope>NUCLEOTIDE SEQUENCE [LARGE SCALE GENOMIC DNA]</scope>
    <source>
        <strain evidence="2 3">GH-12</strain>
    </source>
</reference>
<evidence type="ECO:0000313" key="3">
    <source>
        <dbReference type="Proteomes" id="UP001383192"/>
    </source>
</evidence>
<dbReference type="Pfam" id="PF26113">
    <property type="entry name" value="GH16_XgeA"/>
    <property type="match status" value="2"/>
</dbReference>
<accession>A0AAW0D512</accession>
<organism evidence="2 3">
    <name type="scientific">Paramarasmius palmivorus</name>
    <dbReference type="NCBI Taxonomy" id="297713"/>
    <lineage>
        <taxon>Eukaryota</taxon>
        <taxon>Fungi</taxon>
        <taxon>Dikarya</taxon>
        <taxon>Basidiomycota</taxon>
        <taxon>Agaricomycotina</taxon>
        <taxon>Agaricomycetes</taxon>
        <taxon>Agaricomycetidae</taxon>
        <taxon>Agaricales</taxon>
        <taxon>Marasmiineae</taxon>
        <taxon>Marasmiaceae</taxon>
        <taxon>Paramarasmius</taxon>
    </lineage>
</organism>